<sequence>MSPIVRSTNSADHTTVMAKPNSALTSTISPRRRGKWPLTKSDVASPGVPGAFGAEVREADL</sequence>
<dbReference type="Proteomes" id="UP001499942">
    <property type="component" value="Unassembled WGS sequence"/>
</dbReference>
<evidence type="ECO:0000256" key="1">
    <source>
        <dbReference type="SAM" id="MobiDB-lite"/>
    </source>
</evidence>
<evidence type="ECO:0000313" key="3">
    <source>
        <dbReference type="Proteomes" id="UP001499942"/>
    </source>
</evidence>
<keyword evidence="3" id="KW-1185">Reference proteome</keyword>
<gene>
    <name evidence="2" type="ORF">GCM10010393_21730</name>
</gene>
<feature type="region of interest" description="Disordered" evidence="1">
    <location>
        <begin position="1"/>
        <end position="42"/>
    </location>
</feature>
<evidence type="ECO:0000313" key="2">
    <source>
        <dbReference type="EMBL" id="GAA2489703.1"/>
    </source>
</evidence>
<accession>A0ABN3LW92</accession>
<feature type="compositionally biased region" description="Polar residues" evidence="1">
    <location>
        <begin position="1"/>
        <end position="13"/>
    </location>
</feature>
<dbReference type="EMBL" id="BAAASR010000013">
    <property type="protein sequence ID" value="GAA2489703.1"/>
    <property type="molecule type" value="Genomic_DNA"/>
</dbReference>
<organism evidence="2 3">
    <name type="scientific">Streptomyces gobitricini</name>
    <dbReference type="NCBI Taxonomy" id="68211"/>
    <lineage>
        <taxon>Bacteria</taxon>
        <taxon>Bacillati</taxon>
        <taxon>Actinomycetota</taxon>
        <taxon>Actinomycetes</taxon>
        <taxon>Kitasatosporales</taxon>
        <taxon>Streptomycetaceae</taxon>
        <taxon>Streptomyces</taxon>
    </lineage>
</organism>
<name>A0ABN3LW92_9ACTN</name>
<protein>
    <submittedName>
        <fullName evidence="2">Uncharacterized protein</fullName>
    </submittedName>
</protein>
<comment type="caution">
    <text evidence="2">The sequence shown here is derived from an EMBL/GenBank/DDBJ whole genome shotgun (WGS) entry which is preliminary data.</text>
</comment>
<proteinExistence type="predicted"/>
<reference evidence="2 3" key="1">
    <citation type="journal article" date="2019" name="Int. J. Syst. Evol. Microbiol.">
        <title>The Global Catalogue of Microorganisms (GCM) 10K type strain sequencing project: providing services to taxonomists for standard genome sequencing and annotation.</title>
        <authorList>
            <consortium name="The Broad Institute Genomics Platform"/>
            <consortium name="The Broad Institute Genome Sequencing Center for Infectious Disease"/>
            <person name="Wu L."/>
            <person name="Ma J."/>
        </authorList>
    </citation>
    <scope>NUCLEOTIDE SEQUENCE [LARGE SCALE GENOMIC DNA]</scope>
    <source>
        <strain evidence="2 3">JCM 5062</strain>
    </source>
</reference>